<dbReference type="InterPro" id="IPR029058">
    <property type="entry name" value="AB_hydrolase_fold"/>
</dbReference>
<dbReference type="EMBL" id="CAFZ01000713">
    <property type="protein sequence ID" value="CCA76355.1"/>
    <property type="molecule type" value="Genomic_DNA"/>
</dbReference>
<dbReference type="AlphaFoldDB" id="G4TYG2"/>
<dbReference type="InterPro" id="IPR052374">
    <property type="entry name" value="SERAC1"/>
</dbReference>
<reference evidence="7 8" key="1">
    <citation type="journal article" date="2011" name="PLoS Pathog.">
        <title>Endophytic Life Strategies Decoded by Genome and Transcriptome Analyses of the Mutualistic Root Symbiont Piriformospora indica.</title>
        <authorList>
            <person name="Zuccaro A."/>
            <person name="Lahrmann U."/>
            <person name="Guldener U."/>
            <person name="Langen G."/>
            <person name="Pfiffi S."/>
            <person name="Biedenkopf D."/>
            <person name="Wong P."/>
            <person name="Samans B."/>
            <person name="Grimm C."/>
            <person name="Basiewicz M."/>
            <person name="Murat C."/>
            <person name="Martin F."/>
            <person name="Kogel K.H."/>
        </authorList>
    </citation>
    <scope>NUCLEOTIDE SEQUENCE [LARGE SCALE GENOMIC DNA]</scope>
    <source>
        <strain evidence="7 8">DSM 11827</strain>
    </source>
</reference>
<dbReference type="InterPro" id="IPR027417">
    <property type="entry name" value="P-loop_NTPase"/>
</dbReference>
<dbReference type="GO" id="GO:0016020">
    <property type="term" value="C:membrane"/>
    <property type="evidence" value="ECO:0007669"/>
    <property type="project" value="UniProtKB-SubCell"/>
</dbReference>
<name>G4TYG2_SERID</name>
<keyword evidence="8" id="KW-1185">Reference proteome</keyword>
<comment type="caution">
    <text evidence="7">The sequence shown here is derived from an EMBL/GenBank/DDBJ whole genome shotgun (WGS) entry which is preliminary data.</text>
</comment>
<dbReference type="Gene3D" id="3.40.50.1820">
    <property type="entry name" value="alpha/beta hydrolase"/>
    <property type="match status" value="1"/>
</dbReference>
<evidence type="ECO:0000256" key="5">
    <source>
        <dbReference type="ARBA" id="ARBA00023128"/>
    </source>
</evidence>
<dbReference type="OrthoDB" id="3258722at2759"/>
<accession>G4TYG2</accession>
<dbReference type="InParanoid" id="G4TYG2"/>
<evidence type="ECO:0000256" key="6">
    <source>
        <dbReference type="ARBA" id="ARBA00023136"/>
    </source>
</evidence>
<evidence type="ECO:0000256" key="2">
    <source>
        <dbReference type="ARBA" id="ARBA00004240"/>
    </source>
</evidence>
<sequence length="400" mass="44952">MSGPGWSLWDLFRISKPSSQTTEEGTTILGPDINNLSTSKAKSKTDEFGFLELASGTDPIVDIVAIHGLDGHREKTWTAESGVLWLRDLLPADIPNARILVYGYDADTRSRECVSTQTIYQHADKFVKSLLRQRSDNPRVSSVLPRVEMYLKLPQRPIIFIAHSLGGIVLKQALIVCHNQSRGSTSPLRNILVSTHAVLFFGTPHSDSILQHLMEHSPELENIQNLYISASEEIETVLFYEVYETPIIGGRRQMIVPRHSATAGGDRHATEEALDADHCEMVKFTSRKQTNYSTILSYIKMHVEGAMTAVTKKWATEDAHRAVDDQASHEVVLLKPRLVVSRNYVDRPEIQSLITQNLLPDTHARHQPRCILHGIGGAGKTQLAMNWIREHESRYELLKL</sequence>
<evidence type="ECO:0000256" key="4">
    <source>
        <dbReference type="ARBA" id="ARBA00022824"/>
    </source>
</evidence>
<dbReference type="SUPFAM" id="SSF52540">
    <property type="entry name" value="P-loop containing nucleoside triphosphate hydrolases"/>
    <property type="match status" value="1"/>
</dbReference>
<keyword evidence="5" id="KW-0496">Mitochondrion</keyword>
<keyword evidence="4" id="KW-0256">Endoplasmic reticulum</keyword>
<dbReference type="SUPFAM" id="SSF53474">
    <property type="entry name" value="alpha/beta-Hydrolases"/>
    <property type="match status" value="1"/>
</dbReference>
<evidence type="ECO:0000256" key="1">
    <source>
        <dbReference type="ARBA" id="ARBA00004173"/>
    </source>
</evidence>
<dbReference type="GO" id="GO:0005739">
    <property type="term" value="C:mitochondrion"/>
    <property type="evidence" value="ECO:0007669"/>
    <property type="project" value="UniProtKB-SubCell"/>
</dbReference>
<protein>
    <recommendedName>
        <fullName evidence="9">DUF676 domain-containing protein</fullName>
    </recommendedName>
</protein>
<comment type="subcellular location">
    <subcellularLocation>
        <location evidence="2">Endoplasmic reticulum</location>
    </subcellularLocation>
    <subcellularLocation>
        <location evidence="3">Membrane</location>
    </subcellularLocation>
    <subcellularLocation>
        <location evidence="1">Mitochondrion</location>
    </subcellularLocation>
</comment>
<gene>
    <name evidence="7" type="ORF">PIIN_11895</name>
</gene>
<proteinExistence type="predicted"/>
<evidence type="ECO:0008006" key="9">
    <source>
        <dbReference type="Google" id="ProtNLM"/>
    </source>
</evidence>
<organism evidence="7 8">
    <name type="scientific">Serendipita indica (strain DSM 11827)</name>
    <name type="common">Root endophyte fungus</name>
    <name type="synonym">Piriformospora indica</name>
    <dbReference type="NCBI Taxonomy" id="1109443"/>
    <lineage>
        <taxon>Eukaryota</taxon>
        <taxon>Fungi</taxon>
        <taxon>Dikarya</taxon>
        <taxon>Basidiomycota</taxon>
        <taxon>Agaricomycotina</taxon>
        <taxon>Agaricomycetes</taxon>
        <taxon>Sebacinales</taxon>
        <taxon>Serendipitaceae</taxon>
        <taxon>Serendipita</taxon>
    </lineage>
</organism>
<evidence type="ECO:0000313" key="7">
    <source>
        <dbReference type="EMBL" id="CCA76355.1"/>
    </source>
</evidence>
<keyword evidence="6" id="KW-0472">Membrane</keyword>
<dbReference type="PANTHER" id="PTHR48182">
    <property type="entry name" value="PROTEIN SERAC1"/>
    <property type="match status" value="1"/>
</dbReference>
<evidence type="ECO:0000256" key="3">
    <source>
        <dbReference type="ARBA" id="ARBA00004370"/>
    </source>
</evidence>
<dbReference type="eggNOG" id="KOG2029">
    <property type="taxonomic scope" value="Eukaryota"/>
</dbReference>
<evidence type="ECO:0000313" key="8">
    <source>
        <dbReference type="Proteomes" id="UP000007148"/>
    </source>
</evidence>
<dbReference type="Gene3D" id="3.40.50.300">
    <property type="entry name" value="P-loop containing nucleotide triphosphate hydrolases"/>
    <property type="match status" value="1"/>
</dbReference>
<dbReference type="GO" id="GO:0005783">
    <property type="term" value="C:endoplasmic reticulum"/>
    <property type="evidence" value="ECO:0007669"/>
    <property type="project" value="UniProtKB-SubCell"/>
</dbReference>
<dbReference type="HOGENOM" id="CLU_000288_125_13_1"/>
<dbReference type="PANTHER" id="PTHR48182:SF2">
    <property type="entry name" value="PROTEIN SERAC1"/>
    <property type="match status" value="1"/>
</dbReference>
<dbReference type="Proteomes" id="UP000007148">
    <property type="component" value="Unassembled WGS sequence"/>
</dbReference>